<dbReference type="Proteomes" id="UP001465755">
    <property type="component" value="Unassembled WGS sequence"/>
</dbReference>
<evidence type="ECO:0000313" key="9">
    <source>
        <dbReference type="EMBL" id="KAK9812447.1"/>
    </source>
</evidence>
<feature type="transmembrane region" description="Helical" evidence="8">
    <location>
        <begin position="266"/>
        <end position="299"/>
    </location>
</feature>
<evidence type="ECO:0000256" key="4">
    <source>
        <dbReference type="ARBA" id="ARBA00022692"/>
    </source>
</evidence>
<evidence type="ECO:0000256" key="7">
    <source>
        <dbReference type="ARBA" id="ARBA00023136"/>
    </source>
</evidence>
<gene>
    <name evidence="9" type="ORF">WJX73_000401</name>
</gene>
<dbReference type="PANTHER" id="PTHR33281">
    <property type="entry name" value="UPF0187 PROTEIN YNEE"/>
    <property type="match status" value="1"/>
</dbReference>
<comment type="subcellular location">
    <subcellularLocation>
        <location evidence="1">Cell membrane</location>
        <topology evidence="1">Multi-pass membrane protein</topology>
    </subcellularLocation>
</comment>
<keyword evidence="10" id="KW-1185">Reference proteome</keyword>
<evidence type="ECO:0000256" key="1">
    <source>
        <dbReference type="ARBA" id="ARBA00004651"/>
    </source>
</evidence>
<evidence type="ECO:0000256" key="2">
    <source>
        <dbReference type="ARBA" id="ARBA00022448"/>
    </source>
</evidence>
<keyword evidence="2" id="KW-0813">Transport</keyword>
<organism evidence="9 10">
    <name type="scientific">Symbiochloris irregularis</name>
    <dbReference type="NCBI Taxonomy" id="706552"/>
    <lineage>
        <taxon>Eukaryota</taxon>
        <taxon>Viridiplantae</taxon>
        <taxon>Chlorophyta</taxon>
        <taxon>core chlorophytes</taxon>
        <taxon>Trebouxiophyceae</taxon>
        <taxon>Trebouxiales</taxon>
        <taxon>Trebouxiaceae</taxon>
        <taxon>Symbiochloris</taxon>
    </lineage>
</organism>
<feature type="transmembrane region" description="Helical" evidence="8">
    <location>
        <begin position="48"/>
        <end position="76"/>
    </location>
</feature>
<reference evidence="9 10" key="1">
    <citation type="journal article" date="2024" name="Nat. Commun.">
        <title>Phylogenomics reveals the evolutionary origins of lichenization in chlorophyte algae.</title>
        <authorList>
            <person name="Puginier C."/>
            <person name="Libourel C."/>
            <person name="Otte J."/>
            <person name="Skaloud P."/>
            <person name="Haon M."/>
            <person name="Grisel S."/>
            <person name="Petersen M."/>
            <person name="Berrin J.G."/>
            <person name="Delaux P.M."/>
            <person name="Dal Grande F."/>
            <person name="Keller J."/>
        </authorList>
    </citation>
    <scope>NUCLEOTIDE SEQUENCE [LARGE SCALE GENOMIC DNA]</scope>
    <source>
        <strain evidence="9 10">SAG 2036</strain>
    </source>
</reference>
<evidence type="ECO:0000313" key="10">
    <source>
        <dbReference type="Proteomes" id="UP001465755"/>
    </source>
</evidence>
<protein>
    <submittedName>
        <fullName evidence="9">Uncharacterized protein</fullName>
    </submittedName>
</protein>
<evidence type="ECO:0000256" key="8">
    <source>
        <dbReference type="SAM" id="Phobius"/>
    </source>
</evidence>
<dbReference type="GO" id="GO:0005254">
    <property type="term" value="F:chloride channel activity"/>
    <property type="evidence" value="ECO:0007669"/>
    <property type="project" value="InterPro"/>
</dbReference>
<keyword evidence="4 8" id="KW-0812">Transmembrane</keyword>
<proteinExistence type="predicted"/>
<dbReference type="PANTHER" id="PTHR33281:SF19">
    <property type="entry name" value="VOLTAGE-DEPENDENT ANION CHANNEL-FORMING PROTEIN YNEE"/>
    <property type="match status" value="1"/>
</dbReference>
<keyword evidence="7 8" id="KW-0472">Membrane</keyword>
<comment type="caution">
    <text evidence="9">The sequence shown here is derived from an EMBL/GenBank/DDBJ whole genome shotgun (WGS) entry which is preliminary data.</text>
</comment>
<dbReference type="AlphaFoldDB" id="A0AAW1PUK2"/>
<name>A0AAW1PUK2_9CHLO</name>
<dbReference type="GO" id="GO:0005886">
    <property type="term" value="C:plasma membrane"/>
    <property type="evidence" value="ECO:0007669"/>
    <property type="project" value="UniProtKB-SubCell"/>
</dbReference>
<dbReference type="InterPro" id="IPR044669">
    <property type="entry name" value="YneE/VCCN1/2-like"/>
</dbReference>
<keyword evidence="6" id="KW-0406">Ion transport</keyword>
<dbReference type="Pfam" id="PF25539">
    <property type="entry name" value="Bestrophin_2"/>
    <property type="match status" value="1"/>
</dbReference>
<evidence type="ECO:0000256" key="6">
    <source>
        <dbReference type="ARBA" id="ARBA00023065"/>
    </source>
</evidence>
<feature type="transmembrane region" description="Helical" evidence="8">
    <location>
        <begin position="96"/>
        <end position="113"/>
    </location>
</feature>
<evidence type="ECO:0000256" key="5">
    <source>
        <dbReference type="ARBA" id="ARBA00022989"/>
    </source>
</evidence>
<sequence length="359" mass="40858">MDKGQTDQEYQEYPHLSCCINLHAEDLFKNNHFTESDWHKHKSWTRHFIAAPFLVTQVLAWYWPPVLVMTLIAVVASMYHEFAEPAGAPNVSGHNLTYPFTFTSFALSLLLVFRTNSAYTRWWEARTQIGGLLAISRTLARQVLAWTDAKDVRDWEVAQSVVRWSIMLPFAVQSHLLVPGDIMEDAQDVLSKDEREWLKACPHLPIAVSQVISCKLTGLQCCRASSIRHTTLEMQLTLYQQTVAACERLLRQPVPIAYTRHTSRFLLTWLMFLPWSLWATCQWLTIPITAIITFLLIGIENIGVQIEQPFAVLPVASISNTIKANLMQMLVSASATRRLALPELHTCSPLGFTAHDEKQ</sequence>
<evidence type="ECO:0000256" key="3">
    <source>
        <dbReference type="ARBA" id="ARBA00022475"/>
    </source>
</evidence>
<dbReference type="EMBL" id="JALJOQ010000006">
    <property type="protein sequence ID" value="KAK9812447.1"/>
    <property type="molecule type" value="Genomic_DNA"/>
</dbReference>
<keyword evidence="5 8" id="KW-1133">Transmembrane helix</keyword>
<accession>A0AAW1PUK2</accession>
<keyword evidence="3" id="KW-1003">Cell membrane</keyword>